<dbReference type="AlphaFoldDB" id="Q17DZ9"/>
<dbReference type="GO" id="GO:0003677">
    <property type="term" value="F:DNA binding"/>
    <property type="evidence" value="ECO:0007669"/>
    <property type="project" value="InterPro"/>
</dbReference>
<proteinExistence type="predicted"/>
<dbReference type="EMBL" id="CH477289">
    <property type="protein sequence ID" value="EAT44672.1"/>
    <property type="molecule type" value="Genomic_DNA"/>
</dbReference>
<feature type="compositionally biased region" description="Polar residues" evidence="1">
    <location>
        <begin position="180"/>
        <end position="189"/>
    </location>
</feature>
<dbReference type="VEuPathDB" id="VectorBase:AAEL022052"/>
<feature type="region of interest" description="Disordered" evidence="1">
    <location>
        <begin position="331"/>
        <end position="355"/>
    </location>
</feature>
<dbReference type="Proteomes" id="UP000682892">
    <property type="component" value="Chromosome 3"/>
</dbReference>
<feature type="region of interest" description="Disordered" evidence="1">
    <location>
        <begin position="1"/>
        <end position="43"/>
    </location>
</feature>
<dbReference type="InterPro" id="IPR018379">
    <property type="entry name" value="BEN_domain"/>
</dbReference>
<reference evidence="3" key="1">
    <citation type="submission" date="2005-10" db="EMBL/GenBank/DDBJ databases">
        <authorList>
            <person name="Loftus B.J."/>
            <person name="Nene V.M."/>
            <person name="Hannick L.I."/>
            <person name="Bidwell S."/>
            <person name="Haas B."/>
            <person name="Amedeo P."/>
            <person name="Orvis J."/>
            <person name="Wortman J.R."/>
            <person name="White O.R."/>
            <person name="Salzberg S."/>
            <person name="Shumway M."/>
            <person name="Koo H."/>
            <person name="Zhao Y."/>
            <person name="Holmes M."/>
            <person name="Miller J."/>
            <person name="Schatz M."/>
            <person name="Pop M."/>
            <person name="Pai G."/>
            <person name="Utterback T."/>
            <person name="Rogers Y.-H."/>
            <person name="Kravitz S."/>
            <person name="Fraser C.M."/>
        </authorList>
    </citation>
    <scope>NUCLEOTIDE SEQUENCE</scope>
    <source>
        <strain evidence="3">Liverpool</strain>
    </source>
</reference>
<evidence type="ECO:0000259" key="2">
    <source>
        <dbReference type="PROSITE" id="PS51457"/>
    </source>
</evidence>
<evidence type="ECO:0000313" key="3">
    <source>
        <dbReference type="EMBL" id="EAT44672.1"/>
    </source>
</evidence>
<feature type="region of interest" description="Disordered" evidence="1">
    <location>
        <begin position="133"/>
        <end position="163"/>
    </location>
</feature>
<reference evidence="3" key="3">
    <citation type="submission" date="2012-09" db="EMBL/GenBank/DDBJ databases">
        <authorList>
            <consortium name="VectorBase"/>
        </authorList>
    </citation>
    <scope>NUCLEOTIDE SEQUENCE</scope>
    <source>
        <strain evidence="3">Liverpool</strain>
    </source>
</reference>
<organism evidence="3 4">
    <name type="scientific">Aedes aegypti</name>
    <name type="common">Yellowfever mosquito</name>
    <name type="synonym">Culex aegypti</name>
    <dbReference type="NCBI Taxonomy" id="7159"/>
    <lineage>
        <taxon>Eukaryota</taxon>
        <taxon>Metazoa</taxon>
        <taxon>Ecdysozoa</taxon>
        <taxon>Arthropoda</taxon>
        <taxon>Hexapoda</taxon>
        <taxon>Insecta</taxon>
        <taxon>Pterygota</taxon>
        <taxon>Neoptera</taxon>
        <taxon>Endopterygota</taxon>
        <taxon>Diptera</taxon>
        <taxon>Nematocera</taxon>
        <taxon>Culicoidea</taxon>
        <taxon>Culicidae</taxon>
        <taxon>Culicinae</taxon>
        <taxon>Aedini</taxon>
        <taxon>Aedes</taxon>
        <taxon>Stegomyia</taxon>
    </lineage>
</organism>
<evidence type="ECO:0000313" key="4">
    <source>
        <dbReference type="Proteomes" id="UP000682892"/>
    </source>
</evidence>
<dbReference type="SMART" id="SM01025">
    <property type="entry name" value="BEN"/>
    <property type="match status" value="1"/>
</dbReference>
<dbReference type="PaxDb" id="7159-AAEL003984-PA"/>
<protein>
    <submittedName>
        <fullName evidence="3">AAEL003984-PA</fullName>
    </submittedName>
</protein>
<sequence length="408" mass="46576">MFGDYKEEPPLEMSFQDVGDLPSAGPSRYRKRRMSAGKSPGLRLPEVTESSIEDMNRLLQQWGLEALSDRFAEHLIDLNVLDYILDVDIVDLCRDLPIRYRLVLRHNIQNGYHKNIIIGDQSGKRPHTVITFSKDTGAFDSDSPDRRKRKKKKNTADPMMFDTLGSDIEPSSFLAEETPANHNDTSGTESVKEDAPNVKTMPQIQGYQSVTVENYALKCEDYSSDDENVDEFNNKQQNAEVEALRENVAQFENPYVNYNDEWSEEHGRSMMAQYFPQRLVDMPLGFTECPGYIPAFRLKMFSDMANSDYLFVKSIMEDLWPDGFAGRSVTGRASNNASGRSGKATLPTAPPEQSPKVPLEAHKVEYIRDRLLERRILLGDDRIKAIHECKQANKLMARVIINWKHKSR</sequence>
<name>Q17DZ9_AEDAE</name>
<evidence type="ECO:0000256" key="1">
    <source>
        <dbReference type="SAM" id="MobiDB-lite"/>
    </source>
</evidence>
<reference evidence="3" key="2">
    <citation type="journal article" date="2007" name="Science">
        <title>Genome sequence of Aedes aegypti, a major arbovirus vector.</title>
        <authorList>
            <person name="Nene V."/>
            <person name="Wortman J.R."/>
            <person name="Lawson D."/>
            <person name="Haas B."/>
            <person name="Kodira C."/>
            <person name="Tu Z.J."/>
            <person name="Loftus B."/>
            <person name="Xi Z."/>
            <person name="Megy K."/>
            <person name="Grabherr M."/>
            <person name="Ren Q."/>
            <person name="Zdobnov E.M."/>
            <person name="Lobo N.F."/>
            <person name="Campbell K.S."/>
            <person name="Brown S.E."/>
            <person name="Bonaldo M.F."/>
            <person name="Zhu J."/>
            <person name="Sinkins S.P."/>
            <person name="Hogenkamp D.G."/>
            <person name="Amedeo P."/>
            <person name="Arensburger P."/>
            <person name="Atkinson P.W."/>
            <person name="Bidwell S."/>
            <person name="Biedler J."/>
            <person name="Birney E."/>
            <person name="Bruggner R.V."/>
            <person name="Costas J."/>
            <person name="Coy M.R."/>
            <person name="Crabtree J."/>
            <person name="Crawford M."/>
            <person name="Debruyn B."/>
            <person name="Decaprio D."/>
            <person name="Eiglmeier K."/>
            <person name="Eisenstadt E."/>
            <person name="El-Dorry H."/>
            <person name="Gelbart W.M."/>
            <person name="Gomes S.L."/>
            <person name="Hammond M."/>
            <person name="Hannick L.I."/>
            <person name="Hogan J.R."/>
            <person name="Holmes M.H."/>
            <person name="Jaffe D."/>
            <person name="Johnston J.S."/>
            <person name="Kennedy R.C."/>
            <person name="Koo H."/>
            <person name="Kravitz S."/>
            <person name="Kriventseva E.V."/>
            <person name="Kulp D."/>
            <person name="Labutti K."/>
            <person name="Lee E."/>
            <person name="Li S."/>
            <person name="Lovin D.D."/>
            <person name="Mao C."/>
            <person name="Mauceli E."/>
            <person name="Menck C.F."/>
            <person name="Miller J.R."/>
            <person name="Montgomery P."/>
            <person name="Mori A."/>
            <person name="Nascimento A.L."/>
            <person name="Naveira H.F."/>
            <person name="Nusbaum C."/>
            <person name="O'leary S."/>
            <person name="Orvis J."/>
            <person name="Pertea M."/>
            <person name="Quesneville H."/>
            <person name="Reidenbach K.R."/>
            <person name="Rogers Y.H."/>
            <person name="Roth C.W."/>
            <person name="Schneider J.R."/>
            <person name="Schatz M."/>
            <person name="Shumway M."/>
            <person name="Stanke M."/>
            <person name="Stinson E.O."/>
            <person name="Tubio J.M."/>
            <person name="Vanzee J.P."/>
            <person name="Verjovski-Almeida S."/>
            <person name="Werner D."/>
            <person name="White O."/>
            <person name="Wyder S."/>
            <person name="Zeng Q."/>
            <person name="Zhao Q."/>
            <person name="Zhao Y."/>
            <person name="Hill C.A."/>
            <person name="Raikhel A.S."/>
            <person name="Soares M.B."/>
            <person name="Knudson D.L."/>
            <person name="Lee N.H."/>
            <person name="Galagan J."/>
            <person name="Salzberg S.L."/>
            <person name="Paulsen I.T."/>
            <person name="Dimopoulos G."/>
            <person name="Collins F.H."/>
            <person name="Birren B."/>
            <person name="Fraser-Liggett C.M."/>
            <person name="Severson D.W."/>
        </authorList>
    </citation>
    <scope>NUCLEOTIDE SEQUENCE [LARGE SCALE GENOMIC DNA]</scope>
    <source>
        <strain evidence="3">Liverpool</strain>
    </source>
</reference>
<feature type="domain" description="BEN" evidence="2">
    <location>
        <begin position="288"/>
        <end position="407"/>
    </location>
</feature>
<accession>Q17DZ9</accession>
<feature type="region of interest" description="Disordered" evidence="1">
    <location>
        <begin position="177"/>
        <end position="205"/>
    </location>
</feature>
<dbReference type="PROSITE" id="PS51457">
    <property type="entry name" value="BEN"/>
    <property type="match status" value="1"/>
</dbReference>
<gene>
    <name evidence="3" type="ORF">AaeL_AAEL003984</name>
</gene>
<dbReference type="HOGENOM" id="CLU_674775_0_0_1"/>
<dbReference type="VEuPathDB" id="VectorBase:AAEL019886"/>